<dbReference type="Proteomes" id="UP000324800">
    <property type="component" value="Unassembled WGS sequence"/>
</dbReference>
<reference evidence="1 2" key="1">
    <citation type="submission" date="2019-03" db="EMBL/GenBank/DDBJ databases">
        <title>Single cell metagenomics reveals metabolic interactions within the superorganism composed of flagellate Streblomastix strix and complex community of Bacteroidetes bacteria on its surface.</title>
        <authorList>
            <person name="Treitli S.C."/>
            <person name="Kolisko M."/>
            <person name="Husnik F."/>
            <person name="Keeling P."/>
            <person name="Hampl V."/>
        </authorList>
    </citation>
    <scope>NUCLEOTIDE SEQUENCE [LARGE SCALE GENOMIC DNA]</scope>
    <source>
        <strain evidence="1">ST1C</strain>
    </source>
</reference>
<evidence type="ECO:0000313" key="1">
    <source>
        <dbReference type="EMBL" id="KAA6389699.1"/>
    </source>
</evidence>
<organism evidence="1 2">
    <name type="scientific">Streblomastix strix</name>
    <dbReference type="NCBI Taxonomy" id="222440"/>
    <lineage>
        <taxon>Eukaryota</taxon>
        <taxon>Metamonada</taxon>
        <taxon>Preaxostyla</taxon>
        <taxon>Oxymonadida</taxon>
        <taxon>Streblomastigidae</taxon>
        <taxon>Streblomastix</taxon>
    </lineage>
</organism>
<comment type="caution">
    <text evidence="1">The sequence shown here is derived from an EMBL/GenBank/DDBJ whole genome shotgun (WGS) entry which is preliminary data.</text>
</comment>
<protein>
    <submittedName>
        <fullName evidence="1">Uncharacterized protein</fullName>
    </submittedName>
</protein>
<name>A0A5J4W5J2_9EUKA</name>
<dbReference type="EMBL" id="SNRW01003488">
    <property type="protein sequence ID" value="KAA6389699.1"/>
    <property type="molecule type" value="Genomic_DNA"/>
</dbReference>
<dbReference type="AlphaFoldDB" id="A0A5J4W5J2"/>
<evidence type="ECO:0000313" key="2">
    <source>
        <dbReference type="Proteomes" id="UP000324800"/>
    </source>
</evidence>
<sequence>MEMDAFAQPQGNNGQLTQLANVTGYPSAQNAGQALAILIGYFNKDVKRNRELASLNSAQTYITRHPNKGYRVAAEDLDNDIDTPANTVVYGRQGNVYAVDGFYTKQGFGTKNKKGVKKLRNRDILTGYYTDNSFENRRQNKGNKIQIGRSNLTPFQIYQAQKLGKIDLQNNPIASTREASNWEKFRAYVRSKLVERLGAEYVNHNTAGTMRLAGQIWRTVQVMAVQQLDPQRQAINAYKAANDAQEFSDVKVAQRLYDTKKAGYRFTAAITSILAEGIDQILATEFQRLGVGNQ</sequence>
<accession>A0A5J4W5J2</accession>
<proteinExistence type="predicted"/>
<gene>
    <name evidence="1" type="ORF">EZS28_014773</name>
</gene>